<reference evidence="1 2" key="1">
    <citation type="submission" date="2023-06" db="EMBL/GenBank/DDBJ databases">
        <title>Parasedimentitalea psychrophila sp. nov., a psychrophilic bacterium isolated from deep-sea sediment.</title>
        <authorList>
            <person name="Li A."/>
        </authorList>
    </citation>
    <scope>NUCLEOTIDE SEQUENCE [LARGE SCALE GENOMIC DNA]</scope>
    <source>
        <strain evidence="1 2">QS115</strain>
        <plasmid evidence="1 2">pQS-1</plasmid>
    </source>
</reference>
<sequence>MPGQWGEGTIATQLLISADGNRLAWIGGQAYLFIEAQQSVCALNSEAAAAWPRFETGVVCDGVVPLVSGLCAPSVVGDLLSVGAIEPLLTEGGVAPVASTQLVNTGAARVLVCYGDAGLHDLIAAEFAHMAQSSPQSSPLPCDAYISVQRSGDKLGVALRGSPIEWASASEVVPLLKIAITDAVLDNMDDLLLHVALLHKGERAILLVGGPGAGKSTLATALGAKGFTLAGDDLATLSPDGTVRALPFPVTLKTGSWTLLKDRQVEIAAAATHLRPDDRHVRYLAVDGETALKPRAVGWIVFLDRTEGHSPGHSPSVSPVTAPETISGLIGSAWSGETALTPEEFSALAACVDGASCVRLRYCDLSMAVDLLQRFCDGAPALREPV</sequence>
<dbReference type="InterPro" id="IPR027417">
    <property type="entry name" value="P-loop_NTPase"/>
</dbReference>
<dbReference type="EMBL" id="CP127248">
    <property type="protein sequence ID" value="WIY27731.1"/>
    <property type="molecule type" value="Genomic_DNA"/>
</dbReference>
<protein>
    <recommendedName>
        <fullName evidence="3">Serine kinase</fullName>
    </recommendedName>
</protein>
<name>A0A9Y2L2X6_9RHOB</name>
<gene>
    <name evidence="1" type="ORF">QPJ95_23435</name>
</gene>
<accession>A0A9Y2L2X6</accession>
<dbReference type="Proteomes" id="UP001238334">
    <property type="component" value="Plasmid pQS-1"/>
</dbReference>
<evidence type="ECO:0000313" key="1">
    <source>
        <dbReference type="EMBL" id="WIY27731.1"/>
    </source>
</evidence>
<organism evidence="1 2">
    <name type="scientific">Parasedimentitalea psychrophila</name>
    <dbReference type="NCBI Taxonomy" id="2997337"/>
    <lineage>
        <taxon>Bacteria</taxon>
        <taxon>Pseudomonadati</taxon>
        <taxon>Pseudomonadota</taxon>
        <taxon>Alphaproteobacteria</taxon>
        <taxon>Rhodobacterales</taxon>
        <taxon>Paracoccaceae</taxon>
        <taxon>Parasedimentitalea</taxon>
    </lineage>
</organism>
<keyword evidence="2" id="KW-1185">Reference proteome</keyword>
<geneLocation type="plasmid" evidence="1 2">
    <name>pQS-1</name>
</geneLocation>
<evidence type="ECO:0008006" key="3">
    <source>
        <dbReference type="Google" id="ProtNLM"/>
    </source>
</evidence>
<dbReference type="SUPFAM" id="SSF53795">
    <property type="entry name" value="PEP carboxykinase-like"/>
    <property type="match status" value="1"/>
</dbReference>
<proteinExistence type="predicted"/>
<dbReference type="AlphaFoldDB" id="A0A9Y2L2X6"/>
<dbReference type="Gene3D" id="3.40.50.300">
    <property type="entry name" value="P-loop containing nucleotide triphosphate hydrolases"/>
    <property type="match status" value="1"/>
</dbReference>
<dbReference type="RefSeq" id="WP_270920735.1">
    <property type="nucleotide sequence ID" value="NZ_CP127248.1"/>
</dbReference>
<evidence type="ECO:0000313" key="2">
    <source>
        <dbReference type="Proteomes" id="UP001238334"/>
    </source>
</evidence>
<keyword evidence="1" id="KW-0614">Plasmid</keyword>
<dbReference type="KEGG" id="ppso:QPJ95_23435"/>